<evidence type="ECO:0000256" key="3">
    <source>
        <dbReference type="ARBA" id="ARBA00022553"/>
    </source>
</evidence>
<dbReference type="InterPro" id="IPR003661">
    <property type="entry name" value="HisK_dim/P_dom"/>
</dbReference>
<dbReference type="Pfam" id="PF02518">
    <property type="entry name" value="HATPase_c"/>
    <property type="match status" value="1"/>
</dbReference>
<name>A0ABS6SEH1_9SPHN</name>
<proteinExistence type="predicted"/>
<dbReference type="CDD" id="cd00082">
    <property type="entry name" value="HisKA"/>
    <property type="match status" value="1"/>
</dbReference>
<comment type="caution">
    <text evidence="8">The sequence shown here is derived from an EMBL/GenBank/DDBJ whole genome shotgun (WGS) entry which is preliminary data.</text>
</comment>
<keyword evidence="5" id="KW-0418">Kinase</keyword>
<dbReference type="Pfam" id="PF00512">
    <property type="entry name" value="HisKA"/>
    <property type="match status" value="1"/>
</dbReference>
<dbReference type="InterPro" id="IPR005467">
    <property type="entry name" value="His_kinase_dom"/>
</dbReference>
<evidence type="ECO:0000256" key="5">
    <source>
        <dbReference type="ARBA" id="ARBA00022777"/>
    </source>
</evidence>
<dbReference type="InterPro" id="IPR003594">
    <property type="entry name" value="HATPase_dom"/>
</dbReference>
<sequence>MNNHVIRFLLVSTLLLTAGYGIGTGSWSVALVAGTIAIALSVGFPSKSASEHNRRATDVPPSPQNFDVLRLADLEMAAMILDRQGAVLAVNADAVKLFGDSVGEDVALALRYPAALDAVKRAIREQREVTAEVEGIGLQTAVHRLRAAPTENGGFIVTFADVSSARAAERMRADFVANSSHELRTPLATLAGFIETLQGPAADDMEASTRFLGLMAEEAARMTRLIDDLLSLSRVELDKNLRPRQSVRLAPLIREFAETMAVKFSDWDRSLIIEVEDDIPNVIGDRDQLLQIFNNLVSNSLKYGHAGTPVTITAARMPGGVAVRVTDSSDGIAPEHLPRLTERFYRVDAGRSRKLGGTGLGLAIVKHMVERHRGRLDIRSTQGVGTTVSFSLPESSD</sequence>
<dbReference type="SMART" id="SM00387">
    <property type="entry name" value="HATPase_c"/>
    <property type="match status" value="1"/>
</dbReference>
<dbReference type="RefSeq" id="WP_218445563.1">
    <property type="nucleotide sequence ID" value="NZ_JAGSPA010000002.1"/>
</dbReference>
<dbReference type="PANTHER" id="PTHR45453:SF1">
    <property type="entry name" value="PHOSPHATE REGULON SENSOR PROTEIN PHOR"/>
    <property type="match status" value="1"/>
</dbReference>
<evidence type="ECO:0000313" key="9">
    <source>
        <dbReference type="Proteomes" id="UP000722336"/>
    </source>
</evidence>
<evidence type="ECO:0000256" key="4">
    <source>
        <dbReference type="ARBA" id="ARBA00022679"/>
    </source>
</evidence>
<organism evidence="8 9">
    <name type="scientific">Pacificimonas pallii</name>
    <dbReference type="NCBI Taxonomy" id="2827236"/>
    <lineage>
        <taxon>Bacteria</taxon>
        <taxon>Pseudomonadati</taxon>
        <taxon>Pseudomonadota</taxon>
        <taxon>Alphaproteobacteria</taxon>
        <taxon>Sphingomonadales</taxon>
        <taxon>Sphingosinicellaceae</taxon>
        <taxon>Pacificimonas</taxon>
    </lineage>
</organism>
<evidence type="ECO:0000313" key="8">
    <source>
        <dbReference type="EMBL" id="MBV7256809.1"/>
    </source>
</evidence>
<dbReference type="EMBL" id="JAGSPA010000002">
    <property type="protein sequence ID" value="MBV7256809.1"/>
    <property type="molecule type" value="Genomic_DNA"/>
</dbReference>
<dbReference type="PROSITE" id="PS50109">
    <property type="entry name" value="HIS_KIN"/>
    <property type="match status" value="1"/>
</dbReference>
<dbReference type="SMART" id="SM00388">
    <property type="entry name" value="HisKA"/>
    <property type="match status" value="1"/>
</dbReference>
<feature type="domain" description="Histidine kinase" evidence="7">
    <location>
        <begin position="178"/>
        <end position="396"/>
    </location>
</feature>
<keyword evidence="3" id="KW-0597">Phosphoprotein</keyword>
<keyword evidence="6" id="KW-0902">Two-component regulatory system</keyword>
<evidence type="ECO:0000256" key="1">
    <source>
        <dbReference type="ARBA" id="ARBA00000085"/>
    </source>
</evidence>
<reference evidence="8 9" key="1">
    <citation type="submission" date="2021-04" db="EMBL/GenBank/DDBJ databases">
        <authorList>
            <person name="Pira H."/>
            <person name="Risdian C."/>
            <person name="Wink J."/>
        </authorList>
    </citation>
    <scope>NUCLEOTIDE SEQUENCE [LARGE SCALE GENOMIC DNA]</scope>
    <source>
        <strain evidence="8 9">WHA3</strain>
    </source>
</reference>
<dbReference type="InterPro" id="IPR050351">
    <property type="entry name" value="BphY/WalK/GraS-like"/>
</dbReference>
<dbReference type="EC" id="2.7.13.3" evidence="2"/>
<evidence type="ECO:0000259" key="7">
    <source>
        <dbReference type="PROSITE" id="PS50109"/>
    </source>
</evidence>
<dbReference type="Proteomes" id="UP000722336">
    <property type="component" value="Unassembled WGS sequence"/>
</dbReference>
<accession>A0ABS6SEH1</accession>
<protein>
    <recommendedName>
        <fullName evidence="2">histidine kinase</fullName>
        <ecNumber evidence="2">2.7.13.3</ecNumber>
    </recommendedName>
</protein>
<comment type="catalytic activity">
    <reaction evidence="1">
        <text>ATP + protein L-histidine = ADP + protein N-phospho-L-histidine.</text>
        <dbReference type="EC" id="2.7.13.3"/>
    </reaction>
</comment>
<evidence type="ECO:0000256" key="6">
    <source>
        <dbReference type="ARBA" id="ARBA00023012"/>
    </source>
</evidence>
<evidence type="ECO:0000256" key="2">
    <source>
        <dbReference type="ARBA" id="ARBA00012438"/>
    </source>
</evidence>
<keyword evidence="4" id="KW-0808">Transferase</keyword>
<dbReference type="PANTHER" id="PTHR45453">
    <property type="entry name" value="PHOSPHATE REGULON SENSOR PROTEIN PHOR"/>
    <property type="match status" value="1"/>
</dbReference>
<keyword evidence="9" id="KW-1185">Reference proteome</keyword>
<gene>
    <name evidence="8" type="ORF">KCG44_08415</name>
</gene>